<evidence type="ECO:0000313" key="7">
    <source>
        <dbReference type="Proteomes" id="UP000475214"/>
    </source>
</evidence>
<keyword evidence="1" id="KW-0677">Repeat</keyword>
<dbReference type="AlphaFoldDB" id="A0A6L9S9E9"/>
<dbReference type="GO" id="GO:0005524">
    <property type="term" value="F:ATP binding"/>
    <property type="evidence" value="ECO:0007669"/>
    <property type="project" value="UniProtKB-KW"/>
</dbReference>
<dbReference type="PROSITE" id="PS00211">
    <property type="entry name" value="ABC_TRANSPORTER_1"/>
    <property type="match status" value="2"/>
</dbReference>
<feature type="coiled-coil region" evidence="4">
    <location>
        <begin position="252"/>
        <end position="279"/>
    </location>
</feature>
<evidence type="ECO:0000256" key="2">
    <source>
        <dbReference type="ARBA" id="ARBA00022741"/>
    </source>
</evidence>
<dbReference type="Pfam" id="PF00005">
    <property type="entry name" value="ABC_tran"/>
    <property type="match status" value="2"/>
</dbReference>
<protein>
    <submittedName>
        <fullName evidence="6">ABC-F family ATP-binding cassette domain-containing protein</fullName>
    </submittedName>
</protein>
<dbReference type="SUPFAM" id="SSF52540">
    <property type="entry name" value="P-loop containing nucleoside triphosphate hydrolases"/>
    <property type="match status" value="2"/>
</dbReference>
<keyword evidence="7" id="KW-1185">Reference proteome</keyword>
<organism evidence="6 7">
    <name type="scientific">Phytoactinopolyspora halotolerans</name>
    <dbReference type="NCBI Taxonomy" id="1981512"/>
    <lineage>
        <taxon>Bacteria</taxon>
        <taxon>Bacillati</taxon>
        <taxon>Actinomycetota</taxon>
        <taxon>Actinomycetes</taxon>
        <taxon>Jiangellales</taxon>
        <taxon>Jiangellaceae</taxon>
        <taxon>Phytoactinopolyspora</taxon>
    </lineage>
</organism>
<evidence type="ECO:0000259" key="5">
    <source>
        <dbReference type="PROSITE" id="PS50893"/>
    </source>
</evidence>
<dbReference type="InterPro" id="IPR027417">
    <property type="entry name" value="P-loop_NTPase"/>
</dbReference>
<dbReference type="SMART" id="SM00382">
    <property type="entry name" value="AAA"/>
    <property type="match status" value="2"/>
</dbReference>
<reference evidence="6 7" key="1">
    <citation type="submission" date="2020-02" db="EMBL/GenBank/DDBJ databases">
        <authorList>
            <person name="Li X.-J."/>
            <person name="Han X.-M."/>
        </authorList>
    </citation>
    <scope>NUCLEOTIDE SEQUENCE [LARGE SCALE GENOMIC DNA]</scope>
    <source>
        <strain evidence="6 7">CCTCC AB 2017055</strain>
    </source>
</reference>
<evidence type="ECO:0000256" key="1">
    <source>
        <dbReference type="ARBA" id="ARBA00022737"/>
    </source>
</evidence>
<dbReference type="Gene3D" id="3.40.50.300">
    <property type="entry name" value="P-loop containing nucleotide triphosphate hydrolases"/>
    <property type="match status" value="2"/>
</dbReference>
<dbReference type="Proteomes" id="UP000475214">
    <property type="component" value="Unassembled WGS sequence"/>
</dbReference>
<dbReference type="PANTHER" id="PTHR19211:SF14">
    <property type="entry name" value="ATP-BINDING CASSETTE SUB-FAMILY F MEMBER 1"/>
    <property type="match status" value="1"/>
</dbReference>
<dbReference type="InterPro" id="IPR003593">
    <property type="entry name" value="AAA+_ATPase"/>
</dbReference>
<comment type="caution">
    <text evidence="6">The sequence shown here is derived from an EMBL/GenBank/DDBJ whole genome shotgun (WGS) entry which is preliminary data.</text>
</comment>
<dbReference type="PANTHER" id="PTHR19211">
    <property type="entry name" value="ATP-BINDING TRANSPORT PROTEIN-RELATED"/>
    <property type="match status" value="1"/>
</dbReference>
<dbReference type="CDD" id="cd03221">
    <property type="entry name" value="ABCF_EF-3"/>
    <property type="match status" value="1"/>
</dbReference>
<dbReference type="GO" id="GO:0016887">
    <property type="term" value="F:ATP hydrolysis activity"/>
    <property type="evidence" value="ECO:0007669"/>
    <property type="project" value="InterPro"/>
</dbReference>
<dbReference type="InterPro" id="IPR050611">
    <property type="entry name" value="ABCF"/>
</dbReference>
<sequence>MSQLSARSLSISYAGRVVFDGIELDVAAGERLGLVGENGVGKSTLLRLLAAAEEPDTGTVHRQGSLGYLSQEPDLPPGSVADAVDAALADFRALEARMRRLEGRMADGDTAVYEEYGDLLAEYERRDGWSADARAARAIAGLGLGDVAQGRHTDTLSGGQRARLALALMLVRAPDVLLLDEPTNHLDDDAVRYLEDTLLEHGGAVVVASHDRAFLDAVCTSVLDLDPALHMTPDGTVTLGPARYGGAYSDYLKSKAAALSRWEQEHRRWNEEVDQARAAVRTGARQVGHTNRARRDNDKFQPHFFGQKVDAAVSRRVRDAEKRVQELEANPVPKPPRPLTFGAALGDTPGDGMLITARDVDVPGRVRIPALDVAADTRLLVTGPNGSGKSSLLAVLAGALDPGAGRVLHARGLRIGWLPQTGVFSDPGLSALAVFATGRPGPPEDYQHELARLGLLRGSEFHTPVGRLSVGQQRRLALARMLASRPHVLLLDEPTNHLSLTLLEELEEAVAGAHLPVVLVTHDRWTRRRWDGDRMSLR</sequence>
<feature type="domain" description="ABC transporter" evidence="5">
    <location>
        <begin position="4"/>
        <end position="264"/>
    </location>
</feature>
<dbReference type="InterPro" id="IPR003439">
    <property type="entry name" value="ABC_transporter-like_ATP-bd"/>
</dbReference>
<dbReference type="EMBL" id="JAAGOA010000009">
    <property type="protein sequence ID" value="NEE01331.1"/>
    <property type="molecule type" value="Genomic_DNA"/>
</dbReference>
<evidence type="ECO:0000313" key="6">
    <source>
        <dbReference type="EMBL" id="NEE01331.1"/>
    </source>
</evidence>
<keyword evidence="4" id="KW-0175">Coiled coil</keyword>
<evidence type="ECO:0000256" key="3">
    <source>
        <dbReference type="ARBA" id="ARBA00022840"/>
    </source>
</evidence>
<gene>
    <name evidence="6" type="ORF">G1H10_14240</name>
</gene>
<dbReference type="PROSITE" id="PS50893">
    <property type="entry name" value="ABC_TRANSPORTER_2"/>
    <property type="match status" value="2"/>
</dbReference>
<accession>A0A6L9S9E9</accession>
<dbReference type="RefSeq" id="WP_163738749.1">
    <property type="nucleotide sequence ID" value="NZ_JAAGOA010000009.1"/>
</dbReference>
<evidence type="ECO:0000256" key="4">
    <source>
        <dbReference type="SAM" id="Coils"/>
    </source>
</evidence>
<keyword evidence="3 6" id="KW-0067">ATP-binding</keyword>
<dbReference type="FunFam" id="3.40.50.300:FF:000011">
    <property type="entry name" value="Putative ABC transporter ATP-binding component"/>
    <property type="match status" value="1"/>
</dbReference>
<name>A0A6L9S9E9_9ACTN</name>
<dbReference type="InterPro" id="IPR017871">
    <property type="entry name" value="ABC_transporter-like_CS"/>
</dbReference>
<feature type="domain" description="ABC transporter" evidence="5">
    <location>
        <begin position="315"/>
        <end position="538"/>
    </location>
</feature>
<proteinExistence type="predicted"/>
<keyword evidence="2" id="KW-0547">Nucleotide-binding</keyword>